<dbReference type="EMBL" id="JAHQIW010003786">
    <property type="protein sequence ID" value="KAJ1360160.1"/>
    <property type="molecule type" value="Genomic_DNA"/>
</dbReference>
<keyword evidence="2" id="KW-1185">Reference proteome</keyword>
<reference evidence="1" key="1">
    <citation type="submission" date="2021-06" db="EMBL/GenBank/DDBJ databases">
        <title>Parelaphostrongylus tenuis whole genome reference sequence.</title>
        <authorList>
            <person name="Garwood T.J."/>
            <person name="Larsen P.A."/>
            <person name="Fountain-Jones N.M."/>
            <person name="Garbe J.R."/>
            <person name="Macchietto M.G."/>
            <person name="Kania S.A."/>
            <person name="Gerhold R.W."/>
            <person name="Richards J.E."/>
            <person name="Wolf T.M."/>
        </authorList>
    </citation>
    <scope>NUCLEOTIDE SEQUENCE</scope>
    <source>
        <strain evidence="1">MNPRO001-30</strain>
        <tissue evidence="1">Meninges</tissue>
    </source>
</reference>
<sequence length="194" mass="21056">MDSGRSPSVKCAREASPSTASLCLLPWFYSEDPTVSARVPGIAVSKDEARRFVSRLVMQTVLDVLETQGRNAFLPDTVISAILGQLTVNITYEPLLCKNVILDPAVDMEWGGNMRCVPTPQQVTITPIAANYTSISGALTTTNIIMANWSRTMWQSVINRAVRVLASGPLGMHFFSASGTVGGKLKLKCDMFKT</sequence>
<comment type="caution">
    <text evidence="1">The sequence shown here is derived from an EMBL/GenBank/DDBJ whole genome shotgun (WGS) entry which is preliminary data.</text>
</comment>
<gene>
    <name evidence="1" type="ORF">KIN20_019074</name>
</gene>
<dbReference type="Proteomes" id="UP001196413">
    <property type="component" value="Unassembled WGS sequence"/>
</dbReference>
<name>A0AAD5QSK6_PARTN</name>
<evidence type="ECO:0000313" key="1">
    <source>
        <dbReference type="EMBL" id="KAJ1360160.1"/>
    </source>
</evidence>
<protein>
    <submittedName>
        <fullName evidence="1">Uncharacterized protein</fullName>
    </submittedName>
</protein>
<accession>A0AAD5QSK6</accession>
<organism evidence="1 2">
    <name type="scientific">Parelaphostrongylus tenuis</name>
    <name type="common">Meningeal worm</name>
    <dbReference type="NCBI Taxonomy" id="148309"/>
    <lineage>
        <taxon>Eukaryota</taxon>
        <taxon>Metazoa</taxon>
        <taxon>Ecdysozoa</taxon>
        <taxon>Nematoda</taxon>
        <taxon>Chromadorea</taxon>
        <taxon>Rhabditida</taxon>
        <taxon>Rhabditina</taxon>
        <taxon>Rhabditomorpha</taxon>
        <taxon>Strongyloidea</taxon>
        <taxon>Metastrongylidae</taxon>
        <taxon>Parelaphostrongylus</taxon>
    </lineage>
</organism>
<dbReference type="AlphaFoldDB" id="A0AAD5QSK6"/>
<evidence type="ECO:0000313" key="2">
    <source>
        <dbReference type="Proteomes" id="UP001196413"/>
    </source>
</evidence>
<proteinExistence type="predicted"/>